<dbReference type="PANTHER" id="PTHR47506">
    <property type="entry name" value="TRANSCRIPTIONAL REGULATORY PROTEIN"/>
    <property type="match status" value="1"/>
</dbReference>
<dbReference type="InterPro" id="IPR009057">
    <property type="entry name" value="Homeodomain-like_sf"/>
</dbReference>
<reference evidence="6" key="1">
    <citation type="submission" date="2020-07" db="EMBL/GenBank/DDBJ databases">
        <authorList>
            <person name="Tarantini F.S."/>
            <person name="Hong K.W."/>
            <person name="Chan K.G."/>
        </authorList>
    </citation>
    <scope>NUCLEOTIDE SEQUENCE</scope>
    <source>
        <strain evidence="6">32-07</strain>
    </source>
</reference>
<dbReference type="EMBL" id="CP059572">
    <property type="protein sequence ID" value="QXJ20838.1"/>
    <property type="molecule type" value="Genomic_DNA"/>
</dbReference>
<feature type="domain" description="HTH tetR-type" evidence="4">
    <location>
        <begin position="14"/>
        <end position="57"/>
    </location>
</feature>
<dbReference type="Pfam" id="PF00440">
    <property type="entry name" value="TetR_N"/>
    <property type="match status" value="1"/>
</dbReference>
<evidence type="ECO:0000259" key="4">
    <source>
        <dbReference type="Pfam" id="PF00440"/>
    </source>
</evidence>
<feature type="domain" description="Tetracyclin repressor-like C-terminal" evidence="5">
    <location>
        <begin position="98"/>
        <end position="166"/>
    </location>
</feature>
<keyword evidence="7" id="KW-1185">Reference proteome</keyword>
<dbReference type="SUPFAM" id="SSF48498">
    <property type="entry name" value="Tetracyclin repressor-like, C-terminal domain"/>
    <property type="match status" value="1"/>
</dbReference>
<evidence type="ECO:0000313" key="6">
    <source>
        <dbReference type="EMBL" id="QXJ20838.1"/>
    </source>
</evidence>
<dbReference type="RefSeq" id="WP_231333951.1">
    <property type="nucleotide sequence ID" value="NZ_CP059572.1"/>
</dbReference>
<dbReference type="PANTHER" id="PTHR47506:SF1">
    <property type="entry name" value="HTH-TYPE TRANSCRIPTIONAL REGULATOR YJDC"/>
    <property type="match status" value="1"/>
</dbReference>
<dbReference type="InterPro" id="IPR011075">
    <property type="entry name" value="TetR_C"/>
</dbReference>
<keyword evidence="1" id="KW-0805">Transcription regulation</keyword>
<accession>A0ABX8QQD0</accession>
<dbReference type="InterPro" id="IPR001647">
    <property type="entry name" value="HTH_TetR"/>
</dbReference>
<keyword evidence="2" id="KW-0238">DNA-binding</keyword>
<dbReference type="Proteomes" id="UP001049518">
    <property type="component" value="Chromosome"/>
</dbReference>
<dbReference type="SUPFAM" id="SSF46689">
    <property type="entry name" value="Homeodomain-like"/>
    <property type="match status" value="1"/>
</dbReference>
<sequence length="204" mass="21862">MTGRPRGFDVDERLDRALEVFWRQGYEGTAMSDLTEAMGINRPSLYAAYGNKESLFRKSLDRYLEGPAAYVTTALAEPTSRAVVEALLYGAIRVVTGGPNGCLVVQGALATGAQNAHVQEEIAARRRSGEAELAARFERARAEGDLPPDADCAALARYVWSISYGLSVQAAGGVSRGDLNRVAALALSTWPPTETYAHAPGRAE</sequence>
<name>A0ABX8QQD0_9ACTN</name>
<evidence type="ECO:0000259" key="5">
    <source>
        <dbReference type="Pfam" id="PF16925"/>
    </source>
</evidence>
<keyword evidence="3" id="KW-0804">Transcription</keyword>
<protein>
    <submittedName>
        <fullName evidence="6">TetR/AcrR family transcriptional regulator</fullName>
    </submittedName>
</protein>
<dbReference type="InterPro" id="IPR036271">
    <property type="entry name" value="Tet_transcr_reg_TetR-rel_C_sf"/>
</dbReference>
<organism evidence="6 7">
    <name type="scientific">Actinomadura graeca</name>
    <dbReference type="NCBI Taxonomy" id="2750812"/>
    <lineage>
        <taxon>Bacteria</taxon>
        <taxon>Bacillati</taxon>
        <taxon>Actinomycetota</taxon>
        <taxon>Actinomycetes</taxon>
        <taxon>Streptosporangiales</taxon>
        <taxon>Thermomonosporaceae</taxon>
        <taxon>Actinomadura</taxon>
    </lineage>
</organism>
<dbReference type="Gene3D" id="1.10.10.60">
    <property type="entry name" value="Homeodomain-like"/>
    <property type="match status" value="1"/>
</dbReference>
<evidence type="ECO:0000256" key="1">
    <source>
        <dbReference type="ARBA" id="ARBA00023015"/>
    </source>
</evidence>
<evidence type="ECO:0000256" key="3">
    <source>
        <dbReference type="ARBA" id="ARBA00023163"/>
    </source>
</evidence>
<evidence type="ECO:0000313" key="7">
    <source>
        <dbReference type="Proteomes" id="UP001049518"/>
    </source>
</evidence>
<gene>
    <name evidence="6" type="ORF">AGRA3207_001621</name>
</gene>
<dbReference type="Pfam" id="PF16925">
    <property type="entry name" value="TetR_C_13"/>
    <property type="match status" value="1"/>
</dbReference>
<dbReference type="Gene3D" id="1.10.357.10">
    <property type="entry name" value="Tetracycline Repressor, domain 2"/>
    <property type="match status" value="1"/>
</dbReference>
<evidence type="ECO:0000256" key="2">
    <source>
        <dbReference type="ARBA" id="ARBA00023125"/>
    </source>
</evidence>
<proteinExistence type="predicted"/>